<evidence type="ECO:0000256" key="13">
    <source>
        <dbReference type="ARBA" id="ARBA00023136"/>
    </source>
</evidence>
<dbReference type="Pfam" id="PF13185">
    <property type="entry name" value="GAF_2"/>
    <property type="match status" value="1"/>
</dbReference>
<dbReference type="SUPFAM" id="SSF55781">
    <property type="entry name" value="GAF domain-like"/>
    <property type="match status" value="1"/>
</dbReference>
<keyword evidence="13 14" id="KW-0472">Membrane</keyword>
<dbReference type="GO" id="GO:0046983">
    <property type="term" value="F:protein dimerization activity"/>
    <property type="evidence" value="ECO:0007669"/>
    <property type="project" value="UniProtKB-UniRule"/>
</dbReference>
<dbReference type="Gene3D" id="1.20.5.1930">
    <property type="match status" value="1"/>
</dbReference>
<dbReference type="PANTHER" id="PTHR24421:SF10">
    <property type="entry name" value="NITRATE_NITRITE SENSOR PROTEIN NARQ"/>
    <property type="match status" value="1"/>
</dbReference>
<evidence type="ECO:0000259" key="17">
    <source>
        <dbReference type="PROSITE" id="PS50109"/>
    </source>
</evidence>
<keyword evidence="6 14" id="KW-0808">Transferase</keyword>
<dbReference type="AlphaFoldDB" id="A0A972JC98"/>
<keyword evidence="9 14" id="KW-0418">Kinase</keyword>
<evidence type="ECO:0000313" key="19">
    <source>
        <dbReference type="EMBL" id="NMG04958.1"/>
    </source>
</evidence>
<dbReference type="Gene3D" id="3.30.565.10">
    <property type="entry name" value="Histidine kinase-like ATPase, C-terminal domain"/>
    <property type="match status" value="1"/>
</dbReference>
<dbReference type="InterPro" id="IPR036890">
    <property type="entry name" value="HATPase_C_sf"/>
</dbReference>
<dbReference type="GO" id="GO:0005524">
    <property type="term" value="F:ATP binding"/>
    <property type="evidence" value="ECO:0007669"/>
    <property type="project" value="UniProtKB-UniRule"/>
</dbReference>
<dbReference type="Pfam" id="PF00672">
    <property type="entry name" value="HAMP"/>
    <property type="match status" value="1"/>
</dbReference>
<dbReference type="SUPFAM" id="SSF158472">
    <property type="entry name" value="HAMP domain-like"/>
    <property type="match status" value="1"/>
</dbReference>
<proteinExistence type="predicted"/>
<organism evidence="19 20">
    <name type="scientific">Azoarcus taiwanensis</name>
    <dbReference type="NCBI Taxonomy" id="666964"/>
    <lineage>
        <taxon>Bacteria</taxon>
        <taxon>Pseudomonadati</taxon>
        <taxon>Pseudomonadota</taxon>
        <taxon>Betaproteobacteria</taxon>
        <taxon>Rhodocyclales</taxon>
        <taxon>Zoogloeaceae</taxon>
        <taxon>Azoarcus</taxon>
    </lineage>
</organism>
<keyword evidence="15" id="KW-0175">Coiled coil</keyword>
<protein>
    <recommendedName>
        <fullName evidence="14">Sensor protein</fullName>
        <ecNumber evidence="14">2.7.13.3</ecNumber>
    </recommendedName>
</protein>
<dbReference type="PIRSF" id="PIRSF003167">
    <property type="entry name" value="STHK_NarX/NarQ"/>
    <property type="match status" value="1"/>
</dbReference>
<dbReference type="Pfam" id="PF13675">
    <property type="entry name" value="PilJ"/>
    <property type="match status" value="1"/>
</dbReference>
<keyword evidence="7 16" id="KW-0812">Transmembrane</keyword>
<evidence type="ECO:0000256" key="3">
    <source>
        <dbReference type="ARBA" id="ARBA00022475"/>
    </source>
</evidence>
<dbReference type="RefSeq" id="WP_168989584.1">
    <property type="nucleotide sequence ID" value="NZ_CAWPHM010000087.1"/>
</dbReference>
<dbReference type="GO" id="GO:0005886">
    <property type="term" value="C:plasma membrane"/>
    <property type="evidence" value="ECO:0007669"/>
    <property type="project" value="UniProtKB-SubCell"/>
</dbReference>
<dbReference type="GO" id="GO:0000155">
    <property type="term" value="F:phosphorelay sensor kinase activity"/>
    <property type="evidence" value="ECO:0007669"/>
    <property type="project" value="UniProtKB-UniRule"/>
</dbReference>
<dbReference type="PROSITE" id="PS50109">
    <property type="entry name" value="HIS_KIN"/>
    <property type="match status" value="1"/>
</dbReference>
<dbReference type="CDD" id="cd06225">
    <property type="entry name" value="HAMP"/>
    <property type="match status" value="1"/>
</dbReference>
<dbReference type="Gene3D" id="1.10.8.500">
    <property type="entry name" value="HAMP domain in histidine kinase"/>
    <property type="match status" value="1"/>
</dbReference>
<dbReference type="PROSITE" id="PS50885">
    <property type="entry name" value="HAMP"/>
    <property type="match status" value="1"/>
</dbReference>
<evidence type="ECO:0000259" key="18">
    <source>
        <dbReference type="PROSITE" id="PS50885"/>
    </source>
</evidence>
<dbReference type="InterPro" id="IPR016380">
    <property type="entry name" value="Sig_transdc_His_kin_NarX/NarQ"/>
</dbReference>
<dbReference type="CDD" id="cd16917">
    <property type="entry name" value="HATPase_UhpB-NarQ-NarX-like"/>
    <property type="match status" value="1"/>
</dbReference>
<dbReference type="InterPro" id="IPR005467">
    <property type="entry name" value="His_kinase_dom"/>
</dbReference>
<comment type="subcellular location">
    <subcellularLocation>
        <location evidence="2">Cell inner membrane</location>
        <topology evidence="2">Multi-pass membrane protein</topology>
    </subcellularLocation>
</comment>
<evidence type="ECO:0000256" key="10">
    <source>
        <dbReference type="ARBA" id="ARBA00022840"/>
    </source>
</evidence>
<sequence length="644" mass="71675">MPKFLRNSLSVKIIGMLLLFFLVALASIGVTLSLSWQLKGASAAINDAGSLRMKIYRIAHALSVDDAAESSNGTRAERIAALTYHFETTLTTLRDGDPSRPLFIPRGNGIPGDVEQLRTTWFTVMLPEVERALTTPTATHTRLAELIPTYVAEIDTVVRKMETSYARSTNILQMTQVSLLLLAIVGTLLLIRFFFVQVIRPINELSTGIERWEKDDFGHRVGVHSEDEFGRLSTGFNRAANHLQSLYATLEERVEDKTRSLIEKNRELQILYSASDFLHEPNNIDGLCRGFIERAIKMLGASAGSVRLLDHDAENLCITVSEGLSEDFVTQEALLKCGECLCGSVSQQNATLLADMRATENLPVTMDHCKNAGFAAIAVASISVNRRQTGVFNLYFERPRTFSASDRQLLESLGQQLGTAIDNLRLQARERELAVSEERNLLARELHDSIAQALAFMNLQVQMLEDSLQRDAIEEIRPGLNMLRQGLQESYDDLRELMVHFRARIDHTDLDSAVGAALHRLSEQTGLLTNLDIQGGGAPLDPEIETQLLYIVQEALSNIRKHADARSASVVIRRGLDGLQVSIRDDGRGFDDGHDQSVDREVHIGLQIMRERAQRIGGRFSIKSWPGKGTEVRITLSRVHKEAA</sequence>
<feature type="domain" description="Histidine kinase" evidence="17">
    <location>
        <begin position="441"/>
        <end position="640"/>
    </location>
</feature>
<dbReference type="InterPro" id="IPR011712">
    <property type="entry name" value="Sig_transdc_His_kin_sub3_dim/P"/>
</dbReference>
<dbReference type="InterPro" id="IPR003660">
    <property type="entry name" value="HAMP_dom"/>
</dbReference>
<evidence type="ECO:0000256" key="16">
    <source>
        <dbReference type="SAM" id="Phobius"/>
    </source>
</evidence>
<dbReference type="EC" id="2.7.13.3" evidence="14"/>
<keyword evidence="10 14" id="KW-0067">ATP-binding</keyword>
<feature type="domain" description="HAMP" evidence="18">
    <location>
        <begin position="196"/>
        <end position="248"/>
    </location>
</feature>
<dbReference type="InterPro" id="IPR003594">
    <property type="entry name" value="HATPase_dom"/>
</dbReference>
<evidence type="ECO:0000256" key="1">
    <source>
        <dbReference type="ARBA" id="ARBA00000085"/>
    </source>
</evidence>
<name>A0A972JC98_9RHOO</name>
<evidence type="ECO:0000256" key="11">
    <source>
        <dbReference type="ARBA" id="ARBA00022989"/>
    </source>
</evidence>
<keyword evidence="11 16" id="KW-1133">Transmembrane helix</keyword>
<evidence type="ECO:0000256" key="15">
    <source>
        <dbReference type="SAM" id="Coils"/>
    </source>
</evidence>
<reference evidence="19" key="1">
    <citation type="submission" date="2019-12" db="EMBL/GenBank/DDBJ databases">
        <title>Comparative genomics gives insights into the taxonomy of the Azoarcus-Aromatoleum group and reveals separate origins of nif in the plant-associated Azoarcus and non-plant-associated Aromatoleum sub-groups.</title>
        <authorList>
            <person name="Lafos M."/>
            <person name="Maluk M."/>
            <person name="Batista M."/>
            <person name="Junghare M."/>
            <person name="Carmona M."/>
            <person name="Faoro H."/>
            <person name="Cruz L.M."/>
            <person name="Battistoni F."/>
            <person name="De Souza E."/>
            <person name="Pedrosa F."/>
            <person name="Chen W.-M."/>
            <person name="Poole P.S."/>
            <person name="Dixon R.A."/>
            <person name="James E.K."/>
        </authorList>
    </citation>
    <scope>NUCLEOTIDE SEQUENCE</scope>
    <source>
        <strain evidence="19">NSC3</strain>
    </source>
</reference>
<keyword evidence="5" id="KW-0597">Phosphoprotein</keyword>
<dbReference type="InterPro" id="IPR003018">
    <property type="entry name" value="GAF"/>
</dbReference>
<evidence type="ECO:0000256" key="7">
    <source>
        <dbReference type="ARBA" id="ARBA00022692"/>
    </source>
</evidence>
<dbReference type="SMART" id="SM00304">
    <property type="entry name" value="HAMP"/>
    <property type="match status" value="1"/>
</dbReference>
<evidence type="ECO:0000256" key="6">
    <source>
        <dbReference type="ARBA" id="ARBA00022679"/>
    </source>
</evidence>
<gene>
    <name evidence="19" type="ORF">GPA21_18580</name>
</gene>
<dbReference type="EMBL" id="WTVM01000179">
    <property type="protein sequence ID" value="NMG04958.1"/>
    <property type="molecule type" value="Genomic_DNA"/>
</dbReference>
<dbReference type="Gene3D" id="3.30.450.40">
    <property type="match status" value="1"/>
</dbReference>
<dbReference type="Pfam" id="PF02518">
    <property type="entry name" value="HATPase_c"/>
    <property type="match status" value="1"/>
</dbReference>
<accession>A0A972JC98</accession>
<dbReference type="InterPro" id="IPR029016">
    <property type="entry name" value="GAF-like_dom_sf"/>
</dbReference>
<dbReference type="InterPro" id="IPR050482">
    <property type="entry name" value="Sensor_HK_TwoCompSys"/>
</dbReference>
<feature type="coiled-coil region" evidence="15">
    <location>
        <begin position="240"/>
        <end position="267"/>
    </location>
</feature>
<feature type="transmembrane region" description="Helical" evidence="16">
    <location>
        <begin position="177"/>
        <end position="195"/>
    </location>
</feature>
<keyword evidence="12 14" id="KW-0902">Two-component regulatory system</keyword>
<keyword evidence="20" id="KW-1185">Reference proteome</keyword>
<dbReference type="PANTHER" id="PTHR24421">
    <property type="entry name" value="NITRATE/NITRITE SENSOR PROTEIN NARX-RELATED"/>
    <property type="match status" value="1"/>
</dbReference>
<keyword evidence="3 14" id="KW-1003">Cell membrane</keyword>
<dbReference type="InterPro" id="IPR029095">
    <property type="entry name" value="NarX-like_N"/>
</dbReference>
<comment type="caution">
    <text evidence="19">The sequence shown here is derived from an EMBL/GenBank/DDBJ whole genome shotgun (WGS) entry which is preliminary data.</text>
</comment>
<evidence type="ECO:0000256" key="8">
    <source>
        <dbReference type="ARBA" id="ARBA00022741"/>
    </source>
</evidence>
<dbReference type="Gene3D" id="1.20.120.960">
    <property type="entry name" value="Histidine kinase NarX, sensor domain"/>
    <property type="match status" value="1"/>
</dbReference>
<keyword evidence="4 14" id="KW-0997">Cell inner membrane</keyword>
<evidence type="ECO:0000256" key="2">
    <source>
        <dbReference type="ARBA" id="ARBA00004429"/>
    </source>
</evidence>
<dbReference type="SMART" id="SM00065">
    <property type="entry name" value="GAF"/>
    <property type="match status" value="1"/>
</dbReference>
<dbReference type="SMART" id="SM00387">
    <property type="entry name" value="HATPase_c"/>
    <property type="match status" value="1"/>
</dbReference>
<dbReference type="Proteomes" id="UP000599523">
    <property type="component" value="Unassembled WGS sequence"/>
</dbReference>
<dbReference type="SUPFAM" id="SSF55874">
    <property type="entry name" value="ATPase domain of HSP90 chaperone/DNA topoisomerase II/histidine kinase"/>
    <property type="match status" value="1"/>
</dbReference>
<evidence type="ECO:0000256" key="14">
    <source>
        <dbReference type="PIRNR" id="PIRNR003167"/>
    </source>
</evidence>
<dbReference type="InterPro" id="IPR042295">
    <property type="entry name" value="NarX-like_N_sf"/>
</dbReference>
<evidence type="ECO:0000256" key="12">
    <source>
        <dbReference type="ARBA" id="ARBA00023012"/>
    </source>
</evidence>
<evidence type="ECO:0000313" key="20">
    <source>
        <dbReference type="Proteomes" id="UP000599523"/>
    </source>
</evidence>
<dbReference type="Pfam" id="PF07730">
    <property type="entry name" value="HisKA_3"/>
    <property type="match status" value="1"/>
</dbReference>
<evidence type="ECO:0000256" key="4">
    <source>
        <dbReference type="ARBA" id="ARBA00022519"/>
    </source>
</evidence>
<evidence type="ECO:0000256" key="9">
    <source>
        <dbReference type="ARBA" id="ARBA00022777"/>
    </source>
</evidence>
<comment type="catalytic activity">
    <reaction evidence="1 14">
        <text>ATP + protein L-histidine = ADP + protein N-phospho-L-histidine.</text>
        <dbReference type="EC" id="2.7.13.3"/>
    </reaction>
</comment>
<keyword evidence="8 14" id="KW-0547">Nucleotide-binding</keyword>
<evidence type="ECO:0000256" key="5">
    <source>
        <dbReference type="ARBA" id="ARBA00022553"/>
    </source>
</evidence>